<dbReference type="Proteomes" id="UP001476950">
    <property type="component" value="Unassembled WGS sequence"/>
</dbReference>
<evidence type="ECO:0000313" key="2">
    <source>
        <dbReference type="Proteomes" id="UP001476950"/>
    </source>
</evidence>
<name>A0ABV0KIP6_9CYAN</name>
<reference evidence="1 2" key="1">
    <citation type="submission" date="2022-04" db="EMBL/GenBank/DDBJ databases">
        <title>Positive selection, recombination, and allopatry shape intraspecific diversity of widespread and dominant cyanobacteria.</title>
        <authorList>
            <person name="Wei J."/>
            <person name="Shu W."/>
            <person name="Hu C."/>
        </authorList>
    </citation>
    <scope>NUCLEOTIDE SEQUENCE [LARGE SCALE GENOMIC DNA]</scope>
    <source>
        <strain evidence="1 2">AS-A4</strain>
    </source>
</reference>
<dbReference type="EMBL" id="JAMPLM010000008">
    <property type="protein sequence ID" value="MEP1058967.1"/>
    <property type="molecule type" value="Genomic_DNA"/>
</dbReference>
<protein>
    <submittedName>
        <fullName evidence="1">Uncharacterized protein</fullName>
    </submittedName>
</protein>
<comment type="caution">
    <text evidence="1">The sequence shown here is derived from an EMBL/GenBank/DDBJ whole genome shotgun (WGS) entry which is preliminary data.</text>
</comment>
<dbReference type="RefSeq" id="WP_190450029.1">
    <property type="nucleotide sequence ID" value="NZ_JAMPLM010000008.1"/>
</dbReference>
<proteinExistence type="predicted"/>
<gene>
    <name evidence="1" type="ORF">NDI38_11020</name>
</gene>
<organism evidence="1 2">
    <name type="scientific">Stenomitos frigidus AS-A4</name>
    <dbReference type="NCBI Taxonomy" id="2933935"/>
    <lineage>
        <taxon>Bacteria</taxon>
        <taxon>Bacillati</taxon>
        <taxon>Cyanobacteriota</taxon>
        <taxon>Cyanophyceae</taxon>
        <taxon>Leptolyngbyales</taxon>
        <taxon>Leptolyngbyaceae</taxon>
        <taxon>Stenomitos</taxon>
    </lineage>
</organism>
<keyword evidence="2" id="KW-1185">Reference proteome</keyword>
<accession>A0ABV0KIP6</accession>
<evidence type="ECO:0000313" key="1">
    <source>
        <dbReference type="EMBL" id="MEP1058967.1"/>
    </source>
</evidence>
<sequence>MTTTNRERAEMLLKAYDDYLAGKPARRVGQPSCPSEASAVPFRVRSLLWLLPMFQA</sequence>